<gene>
    <name evidence="1" type="ORF">HMPREF0762_00170</name>
</gene>
<reference evidence="1" key="1">
    <citation type="submission" date="2009-10" db="EMBL/GenBank/DDBJ databases">
        <authorList>
            <person name="Weinstock G."/>
            <person name="Sodergren E."/>
            <person name="Clifton S."/>
            <person name="Fulton L."/>
            <person name="Fulton B."/>
            <person name="Courtney L."/>
            <person name="Fronick C."/>
            <person name="Harrison M."/>
            <person name="Strong C."/>
            <person name="Farmer C."/>
            <person name="Delahaunty K."/>
            <person name="Markovic C."/>
            <person name="Hall O."/>
            <person name="Minx P."/>
            <person name="Tomlinson C."/>
            <person name="Mitreva M."/>
            <person name="Nelson J."/>
            <person name="Hou S."/>
            <person name="Wollam A."/>
            <person name="Pepin K.H."/>
            <person name="Johnson M."/>
            <person name="Bhonagiri V."/>
            <person name="Nash W.E."/>
            <person name="Warren W."/>
            <person name="Chinwalla A."/>
            <person name="Mardis E.R."/>
            <person name="Wilson R.K."/>
        </authorList>
    </citation>
    <scope>NUCLEOTIDE SEQUENCE [LARGE SCALE GENOMIC DNA]</scope>
    <source>
        <strain evidence="1">ATCC 700122</strain>
    </source>
</reference>
<name>D0WEE0_SLAES</name>
<organism evidence="1 2">
    <name type="scientific">Slackia exigua (strain ATCC 700122 / DSM 15923 / CIP 105133 / JCM 11022 / KCTC 5966 / S-7)</name>
    <dbReference type="NCBI Taxonomy" id="649764"/>
    <lineage>
        <taxon>Bacteria</taxon>
        <taxon>Bacillati</taxon>
        <taxon>Actinomycetota</taxon>
        <taxon>Coriobacteriia</taxon>
        <taxon>Eggerthellales</taxon>
        <taxon>Eggerthellaceae</taxon>
        <taxon>Slackia</taxon>
    </lineage>
</organism>
<sequence>MSNHMCRLVASRQCAWMLIVRAFFVRHFSRNRLVAVSENLRPIGHAVRACSIIRFFGYERIFPCIFVGFNGCFLSSA</sequence>
<dbReference type="AlphaFoldDB" id="D0WEE0"/>
<comment type="caution">
    <text evidence="1">The sequence shown here is derived from an EMBL/GenBank/DDBJ whole genome shotgun (WGS) entry which is preliminary data.</text>
</comment>
<dbReference type="EMBL" id="ACUX02000004">
    <property type="protein sequence ID" value="EEZ62078.1"/>
    <property type="molecule type" value="Genomic_DNA"/>
</dbReference>
<keyword evidence="2" id="KW-1185">Reference proteome</keyword>
<accession>D0WEE0</accession>
<dbReference type="Proteomes" id="UP000006001">
    <property type="component" value="Unassembled WGS sequence"/>
</dbReference>
<proteinExistence type="predicted"/>
<protein>
    <submittedName>
        <fullName evidence="1">Uncharacterized protein</fullName>
    </submittedName>
</protein>
<dbReference type="HOGENOM" id="CLU_2636141_0_0_11"/>
<evidence type="ECO:0000313" key="1">
    <source>
        <dbReference type="EMBL" id="EEZ62078.1"/>
    </source>
</evidence>
<evidence type="ECO:0000313" key="2">
    <source>
        <dbReference type="Proteomes" id="UP000006001"/>
    </source>
</evidence>